<keyword evidence="1" id="KW-0812">Transmembrane</keyword>
<keyword evidence="1" id="KW-0472">Membrane</keyword>
<evidence type="ECO:0000256" key="1">
    <source>
        <dbReference type="SAM" id="Phobius"/>
    </source>
</evidence>
<evidence type="ECO:0008006" key="4">
    <source>
        <dbReference type="Google" id="ProtNLM"/>
    </source>
</evidence>
<reference evidence="2 3" key="1">
    <citation type="submission" date="2017-06" db="EMBL/GenBank/DDBJ databases">
        <authorList>
            <person name="Kim H.J."/>
            <person name="Triplett B.A."/>
        </authorList>
    </citation>
    <scope>NUCLEOTIDE SEQUENCE [LARGE SCALE GENOMIC DNA]</scope>
    <source>
        <strain evidence="2 3">DSM 43151</strain>
    </source>
</reference>
<dbReference type="AlphaFoldDB" id="A0A239G332"/>
<dbReference type="Proteomes" id="UP000198415">
    <property type="component" value="Unassembled WGS sequence"/>
</dbReference>
<feature type="transmembrane region" description="Helical" evidence="1">
    <location>
        <begin position="38"/>
        <end position="56"/>
    </location>
</feature>
<protein>
    <recommendedName>
        <fullName evidence="4">PH domain-containing protein</fullName>
    </recommendedName>
</protein>
<name>A0A239G332_9ACTN</name>
<organism evidence="2 3">
    <name type="scientific">Actinoplanes regularis</name>
    <dbReference type="NCBI Taxonomy" id="52697"/>
    <lineage>
        <taxon>Bacteria</taxon>
        <taxon>Bacillati</taxon>
        <taxon>Actinomycetota</taxon>
        <taxon>Actinomycetes</taxon>
        <taxon>Micromonosporales</taxon>
        <taxon>Micromonosporaceae</taxon>
        <taxon>Actinoplanes</taxon>
    </lineage>
</organism>
<feature type="transmembrane region" description="Helical" evidence="1">
    <location>
        <begin position="68"/>
        <end position="90"/>
    </location>
</feature>
<dbReference type="EMBL" id="FZNR01000019">
    <property type="protein sequence ID" value="SNS62414.1"/>
    <property type="molecule type" value="Genomic_DNA"/>
</dbReference>
<evidence type="ECO:0000313" key="2">
    <source>
        <dbReference type="EMBL" id="SNS62414.1"/>
    </source>
</evidence>
<gene>
    <name evidence="2" type="ORF">SAMN06264365_119130</name>
</gene>
<accession>A0A239G332</accession>
<sequence>MDAPAGRDHDARMENHLLPGERVLWEGRPLHHRLLRRTDALLIPFSLVWFGFVVFWETGVLADGAPMFFVLWGALFLLAGLYFLAGRFVVRAVASRRTRYTITDSRVLIHGGRSGNQLTTEYLRALPPPVITERSDGSGSLAFGAFPGVTDVFTRGSRAGWRAWSAEPSPTLVFWNIADVRRARDFAAHVQRQPGQAGR</sequence>
<keyword evidence="1" id="KW-1133">Transmembrane helix</keyword>
<keyword evidence="3" id="KW-1185">Reference proteome</keyword>
<evidence type="ECO:0000313" key="3">
    <source>
        <dbReference type="Proteomes" id="UP000198415"/>
    </source>
</evidence>
<proteinExistence type="predicted"/>